<dbReference type="OrthoDB" id="3555317at2759"/>
<dbReference type="PANTHER" id="PTHR40618">
    <property type="entry name" value="B-ZIP TRANSCRIPTION FACTOR (EUROFUNG)-RELATED"/>
    <property type="match status" value="1"/>
</dbReference>
<dbReference type="SUPFAM" id="SSF53335">
    <property type="entry name" value="S-adenosyl-L-methionine-dependent methyltransferases"/>
    <property type="match status" value="1"/>
</dbReference>
<keyword evidence="3" id="KW-1185">Reference proteome</keyword>
<accession>A0A8H5K618</accession>
<reference evidence="2 3" key="1">
    <citation type="submission" date="2020-05" db="EMBL/GenBank/DDBJ databases">
        <title>Identification and distribution of gene clusters putatively required for synthesis of sphingolipid metabolism inhibitors in phylogenetically diverse species of the filamentous fungus Fusarium.</title>
        <authorList>
            <person name="Kim H.-S."/>
            <person name="Busman M."/>
            <person name="Brown D.W."/>
            <person name="Divon H."/>
            <person name="Uhlig S."/>
            <person name="Proctor R.H."/>
        </authorList>
    </citation>
    <scope>NUCLEOTIDE SEQUENCE [LARGE SCALE GENOMIC DNA]</scope>
    <source>
        <strain evidence="2 3">NRRL 13617</strain>
    </source>
</reference>
<feature type="region of interest" description="Disordered" evidence="1">
    <location>
        <begin position="111"/>
        <end position="178"/>
    </location>
</feature>
<proteinExistence type="predicted"/>
<protein>
    <submittedName>
        <fullName evidence="2">Polyketide synthase</fullName>
    </submittedName>
</protein>
<gene>
    <name evidence="2" type="ORF">FPHYL_2793</name>
</gene>
<evidence type="ECO:0000313" key="3">
    <source>
        <dbReference type="Proteomes" id="UP000582016"/>
    </source>
</evidence>
<evidence type="ECO:0000256" key="1">
    <source>
        <dbReference type="SAM" id="MobiDB-lite"/>
    </source>
</evidence>
<name>A0A8H5K618_9HYPO</name>
<dbReference type="PANTHER" id="PTHR40618:SF1">
    <property type="entry name" value="B-ZIP TRANSCRIPTION FACTOR (EUROFUNG)"/>
    <property type="match status" value="1"/>
</dbReference>
<dbReference type="Gene3D" id="3.40.50.150">
    <property type="entry name" value="Vaccinia Virus protein VP39"/>
    <property type="match status" value="1"/>
</dbReference>
<dbReference type="InterPro" id="IPR029063">
    <property type="entry name" value="SAM-dependent_MTases_sf"/>
</dbReference>
<sequence length="338" mass="38009">MAETERRRSGRPRKAVSREQSVNMRRERNRGAQRSFRLRQQMSEKERKQQSHQLENAIDQIVSIFLACTDHVMNSEWARRDSDLINKLRQSIQTMHSLLPETRGLDVNLAQRDGHRNSTIPATVRTRPKDGNESSPEDTAERDVNIRRHSVSMPEETMHASLENGRKSKPVTTSPRKVDGNVGFGSYLKANVIDSQRMSQTSWLGNELAPMVGNPESLDSPFSLQVTISTLKHGYDVLLSTMNATEPSIIRTFGIAMQRLLKPGGHLMLSEVTIKRIFSGFIMGSLPGRWLGKDDGRSGGRLQDADEWSAALTKAGSVSWQKLAHSIQKQFELLSGHN</sequence>
<organism evidence="2 3">
    <name type="scientific">Fusarium phyllophilum</name>
    <dbReference type="NCBI Taxonomy" id="47803"/>
    <lineage>
        <taxon>Eukaryota</taxon>
        <taxon>Fungi</taxon>
        <taxon>Dikarya</taxon>
        <taxon>Ascomycota</taxon>
        <taxon>Pezizomycotina</taxon>
        <taxon>Sordariomycetes</taxon>
        <taxon>Hypocreomycetidae</taxon>
        <taxon>Hypocreales</taxon>
        <taxon>Nectriaceae</taxon>
        <taxon>Fusarium</taxon>
        <taxon>Fusarium fujikuroi species complex</taxon>
    </lineage>
</organism>
<feature type="region of interest" description="Disordered" evidence="1">
    <location>
        <begin position="1"/>
        <end position="52"/>
    </location>
</feature>
<dbReference type="EMBL" id="JAAOAQ010000084">
    <property type="protein sequence ID" value="KAF5568409.1"/>
    <property type="molecule type" value="Genomic_DNA"/>
</dbReference>
<dbReference type="AlphaFoldDB" id="A0A8H5K618"/>
<dbReference type="Proteomes" id="UP000582016">
    <property type="component" value="Unassembled WGS sequence"/>
</dbReference>
<comment type="caution">
    <text evidence="2">The sequence shown here is derived from an EMBL/GenBank/DDBJ whole genome shotgun (WGS) entry which is preliminary data.</text>
</comment>
<evidence type="ECO:0000313" key="2">
    <source>
        <dbReference type="EMBL" id="KAF5568409.1"/>
    </source>
</evidence>